<accession>A0A478EBW9</accession>
<dbReference type="EMBL" id="DF933840">
    <property type="protein sequence ID" value="GAM42766.1"/>
    <property type="molecule type" value="Genomic_DNA"/>
</dbReference>
<organism evidence="2 3">
    <name type="scientific">Talaromyces pinophilus</name>
    <name type="common">Penicillium pinophilum</name>
    <dbReference type="NCBI Taxonomy" id="128442"/>
    <lineage>
        <taxon>Eukaryota</taxon>
        <taxon>Fungi</taxon>
        <taxon>Dikarya</taxon>
        <taxon>Ascomycota</taxon>
        <taxon>Pezizomycotina</taxon>
        <taxon>Eurotiomycetes</taxon>
        <taxon>Eurotiomycetidae</taxon>
        <taxon>Eurotiales</taxon>
        <taxon>Trichocomaceae</taxon>
        <taxon>Talaromyces</taxon>
        <taxon>Talaromyces sect. Talaromyces</taxon>
    </lineage>
</organism>
<protein>
    <submittedName>
        <fullName evidence="2">Uncharacterized protein</fullName>
    </submittedName>
</protein>
<name>A0A478EBW9_TALPI</name>
<feature type="region of interest" description="Disordered" evidence="1">
    <location>
        <begin position="122"/>
        <end position="163"/>
    </location>
</feature>
<evidence type="ECO:0000313" key="2">
    <source>
        <dbReference type="EMBL" id="GAM42766.1"/>
    </source>
</evidence>
<dbReference type="Proteomes" id="UP000053095">
    <property type="component" value="Unassembled WGS sequence"/>
</dbReference>
<keyword evidence="3" id="KW-1185">Reference proteome</keyword>
<evidence type="ECO:0000256" key="1">
    <source>
        <dbReference type="SAM" id="MobiDB-lite"/>
    </source>
</evidence>
<evidence type="ECO:0000313" key="3">
    <source>
        <dbReference type="Proteomes" id="UP000053095"/>
    </source>
</evidence>
<gene>
    <name evidence="2" type="ORF">TCE0_044r17040</name>
</gene>
<feature type="region of interest" description="Disordered" evidence="1">
    <location>
        <begin position="28"/>
        <end position="56"/>
    </location>
</feature>
<dbReference type="AlphaFoldDB" id="A0A478EBW9"/>
<sequence>MASKQADSPLEDSWVISELEASAYSQPVMVEGTESAPASFPTENLSPVSSFSESDLIKDYEDEDTPVSISTSDLPHPAESIATLASSLSSGPELIMPSIMFETRNSEHGSWVIPRKRSRQSLYESRKAPRIPKPRSQATSRERQVLHAQKKHDPPTTAPTTDTSMREHFAQVKDYLAEDINRYQFFRMILNSLLVLMTMHLLIFPELVHQVPIFCKVPGVSTVYSQTCTKSNGTVSEIPSLSANYQSAVRTQNQLQSYLNQTIQGMAPLDVSLKDTDITLRGIYTDIRREYGSARHEIELEFEGAWAASRSISRTLMNLKVDMKSTVDGFQAPTHRLEYLKGAARASRKNADSIFSRLTGRRASKADAEVEPGIVAMNQFARLSQELDTAIARLAHKTDTILVHLAKLDDHLQSIEQLSVREQDRLHSKTTNKDRKQNIWGSLNELIQGAKTSESTNNDERQNHVLAQLGQVASYHNLMADVIGKLDRELKALQKIRSIRT</sequence>
<feature type="compositionally biased region" description="Polar residues" evidence="1">
    <location>
        <begin position="41"/>
        <end position="53"/>
    </location>
</feature>
<reference evidence="3" key="1">
    <citation type="journal article" date="2015" name="Genome Announc.">
        <title>Draft genome sequence of Talaromyces cellulolyticus strain Y-94, a source of lignocellulosic biomass-degrading enzymes.</title>
        <authorList>
            <person name="Fujii T."/>
            <person name="Koike H."/>
            <person name="Sawayama S."/>
            <person name="Yano S."/>
            <person name="Inoue H."/>
        </authorList>
    </citation>
    <scope>NUCLEOTIDE SEQUENCE [LARGE SCALE GENOMIC DNA]</scope>
    <source>
        <strain evidence="3">Y-94</strain>
    </source>
</reference>
<proteinExistence type="predicted"/>